<reference evidence="1 2" key="2">
    <citation type="journal article" date="2010" name="Stand. Genomic Sci.">
        <title>Complete genome sequence of Chitinophaga pinensis type strain (UQM 2034).</title>
        <authorList>
            <person name="Glavina Del Rio T."/>
            <person name="Abt B."/>
            <person name="Spring S."/>
            <person name="Lapidus A."/>
            <person name="Nolan M."/>
            <person name="Tice H."/>
            <person name="Copeland A."/>
            <person name="Cheng J.F."/>
            <person name="Chen F."/>
            <person name="Bruce D."/>
            <person name="Goodwin L."/>
            <person name="Pitluck S."/>
            <person name="Ivanova N."/>
            <person name="Mavromatis K."/>
            <person name="Mikhailova N."/>
            <person name="Pati A."/>
            <person name="Chen A."/>
            <person name="Palaniappan K."/>
            <person name="Land M."/>
            <person name="Hauser L."/>
            <person name="Chang Y.J."/>
            <person name="Jeffries C.D."/>
            <person name="Chain P."/>
            <person name="Saunders E."/>
            <person name="Detter J.C."/>
            <person name="Brettin T."/>
            <person name="Rohde M."/>
            <person name="Goker M."/>
            <person name="Bristow J."/>
            <person name="Eisen J.A."/>
            <person name="Markowitz V."/>
            <person name="Hugenholtz P."/>
            <person name="Kyrpides N.C."/>
            <person name="Klenk H.P."/>
            <person name="Lucas S."/>
        </authorList>
    </citation>
    <scope>NUCLEOTIDE SEQUENCE [LARGE SCALE GENOMIC DNA]</scope>
    <source>
        <strain evidence="2">ATCC 43595 / DSM 2588 / LMG 13176 / NBRC 15968 / NCIMB 11800 / UQM 2034</strain>
    </source>
</reference>
<reference evidence="2" key="1">
    <citation type="submission" date="2009-08" db="EMBL/GenBank/DDBJ databases">
        <title>The complete genome of Chitinophaga pinensis DSM 2588.</title>
        <authorList>
            <consortium name="US DOE Joint Genome Institute (JGI-PGF)"/>
            <person name="Lucas S."/>
            <person name="Copeland A."/>
            <person name="Lapidus A."/>
            <person name="Glavina del Rio T."/>
            <person name="Dalin E."/>
            <person name="Tice H."/>
            <person name="Bruce D."/>
            <person name="Goodwin L."/>
            <person name="Pitluck S."/>
            <person name="Kyrpides N."/>
            <person name="Mavromatis K."/>
            <person name="Ivanova N."/>
            <person name="Mikhailova N."/>
            <person name="Sims D."/>
            <person name="Meinche L."/>
            <person name="Brettin T."/>
            <person name="Detter J.C."/>
            <person name="Han C."/>
            <person name="Larimer F."/>
            <person name="Land M."/>
            <person name="Hauser L."/>
            <person name="Markowitz V."/>
            <person name="Cheng J.-F."/>
            <person name="Hugenholtz P."/>
            <person name="Woyke T."/>
            <person name="Wu D."/>
            <person name="Spring S."/>
            <person name="Klenk H.-P."/>
            <person name="Eisen J.A."/>
        </authorList>
    </citation>
    <scope>NUCLEOTIDE SEQUENCE [LARGE SCALE GENOMIC DNA]</scope>
    <source>
        <strain evidence="2">ATCC 43595 / DSM 2588 / LMG 13176 / NBRC 15968 / NCIMB 11800 / UQM 2034</strain>
    </source>
</reference>
<dbReference type="AlphaFoldDB" id="A0A979GZJ4"/>
<dbReference type="RefSeq" id="WP_012792783.1">
    <property type="nucleotide sequence ID" value="NC_013132.1"/>
</dbReference>
<dbReference type="SUPFAM" id="SSF53756">
    <property type="entry name" value="UDP-Glycosyltransferase/glycogen phosphorylase"/>
    <property type="match status" value="1"/>
</dbReference>
<accession>A0A979GZJ4</accession>
<gene>
    <name evidence="1" type="ordered locus">Cpin_5184</name>
</gene>
<sequence>MENVVDTFSQICRYNEDLRIEEVRNVLILYEEQEFFIGDTCLKFDQLKICRQFFANASISINCLNSKYLELYKNLLKNNPHVDHLYNLTWEEIDFSEIDVVLCATYDEVAFMHFLQEKYGPLISGGLLDLAVFSITAYILRVTDDLRTAFPVNKKMVEYAASVMVNRPYEIYLSQEERTWGNQWLSGKGLDKDERLVVVVDTASKKEKLLRTDVYFDVLVYLLSLHKTKVLVFDEGSVGKAEFYQEWLTKEQFSKMIFSTGLGLRKDLCILSADRTSLILGPCTGLLHCASGMYNYFSRTSAVAEKIPLMITYTGVYQGDNETADQWWGKSPLIQCLVLKDRNGHKDAVLLGDLSEEERKYTGDLLPCREYSSEMLIDFIRSRFAPQP</sequence>
<evidence type="ECO:0008006" key="3">
    <source>
        <dbReference type="Google" id="ProtNLM"/>
    </source>
</evidence>
<protein>
    <recommendedName>
        <fullName evidence="3">ADP-heptose:LPS heptosyltransferase</fullName>
    </recommendedName>
</protein>
<evidence type="ECO:0000313" key="2">
    <source>
        <dbReference type="Proteomes" id="UP000002215"/>
    </source>
</evidence>
<dbReference type="OrthoDB" id="656785at2"/>
<evidence type="ECO:0000313" key="1">
    <source>
        <dbReference type="EMBL" id="ACU62615.1"/>
    </source>
</evidence>
<proteinExistence type="predicted"/>
<dbReference type="EMBL" id="CP001699">
    <property type="protein sequence ID" value="ACU62615.1"/>
    <property type="molecule type" value="Genomic_DNA"/>
</dbReference>
<name>A0A979GZJ4_CHIPD</name>
<dbReference type="Proteomes" id="UP000002215">
    <property type="component" value="Chromosome"/>
</dbReference>
<organism evidence="1 2">
    <name type="scientific">Chitinophaga pinensis (strain ATCC 43595 / DSM 2588 / LMG 13176 / NBRC 15968 / NCIMB 11800 / UQM 2034)</name>
    <dbReference type="NCBI Taxonomy" id="485918"/>
    <lineage>
        <taxon>Bacteria</taxon>
        <taxon>Pseudomonadati</taxon>
        <taxon>Bacteroidota</taxon>
        <taxon>Chitinophagia</taxon>
        <taxon>Chitinophagales</taxon>
        <taxon>Chitinophagaceae</taxon>
        <taxon>Chitinophaga</taxon>
    </lineage>
</organism>
<dbReference type="KEGG" id="cpi:Cpin_5184"/>